<feature type="transmembrane region" description="Helical" evidence="1">
    <location>
        <begin position="380"/>
        <end position="404"/>
    </location>
</feature>
<feature type="transmembrane region" description="Helical" evidence="1">
    <location>
        <begin position="522"/>
        <end position="540"/>
    </location>
</feature>
<feature type="transmembrane region" description="Helical" evidence="1">
    <location>
        <begin position="986"/>
        <end position="1011"/>
    </location>
</feature>
<gene>
    <name evidence="2" type="ORF">DKW60_01495</name>
</gene>
<feature type="transmembrane region" description="Helical" evidence="1">
    <location>
        <begin position="960"/>
        <end position="980"/>
    </location>
</feature>
<dbReference type="PANTHER" id="PTHR32063">
    <property type="match status" value="1"/>
</dbReference>
<organism evidence="2 3">
    <name type="scientific">Leucothrix pacifica</name>
    <dbReference type="NCBI Taxonomy" id="1247513"/>
    <lineage>
        <taxon>Bacteria</taxon>
        <taxon>Pseudomonadati</taxon>
        <taxon>Pseudomonadota</taxon>
        <taxon>Gammaproteobacteria</taxon>
        <taxon>Thiotrichales</taxon>
        <taxon>Thiotrichaceae</taxon>
        <taxon>Leucothrix</taxon>
    </lineage>
</organism>
<proteinExistence type="predicted"/>
<feature type="transmembrane region" description="Helical" evidence="1">
    <location>
        <begin position="452"/>
        <end position="476"/>
    </location>
</feature>
<dbReference type="SUPFAM" id="SSF82866">
    <property type="entry name" value="Multidrug efflux transporter AcrB transmembrane domain"/>
    <property type="match status" value="2"/>
</dbReference>
<evidence type="ECO:0000313" key="3">
    <source>
        <dbReference type="Proteomes" id="UP000245539"/>
    </source>
</evidence>
<dbReference type="SUPFAM" id="SSF82714">
    <property type="entry name" value="Multidrug efflux transporter AcrB TolC docking domain, DN and DC subdomains"/>
    <property type="match status" value="2"/>
</dbReference>
<dbReference type="Gene3D" id="3.30.70.1320">
    <property type="entry name" value="Multidrug efflux transporter AcrB pore domain like"/>
    <property type="match status" value="1"/>
</dbReference>
<evidence type="ECO:0000256" key="1">
    <source>
        <dbReference type="SAM" id="Phobius"/>
    </source>
</evidence>
<feature type="transmembrane region" description="Helical" evidence="1">
    <location>
        <begin position="889"/>
        <end position="907"/>
    </location>
</feature>
<dbReference type="EMBL" id="QGKM01000003">
    <property type="protein sequence ID" value="PWR00520.1"/>
    <property type="molecule type" value="Genomic_DNA"/>
</dbReference>
<sequence length="1038" mass="114021">MIRYFASHPTAANILMIAIIAVGLATLPGLNKETFPALELNSFNVTAAYPGASTADVEEAICTRLEDATDGISFVDEQSCEARDNLGVLTLTMQEGGDVKQFEDDIIAAVDAISDFPDEVEDPTVVKVGRTDPVVDVAITSEGLTASELKALAEHYRKRLLSIPDIPIVDVMGFSTHQLNVLVDSETMLKYRLSIQSIANLIQTQAVDLPAGTIESVDKAYQIRFSNARKTVEELADLVILNTDLGGEIRLGDIARIEDRFDLEEERIEFNGERAAILQVSKNRIDDTLKVFASVKAFVDDENEILPESTKIILSNDRATIVSDRLQLLSKNAWQGLILASLVLFLFFTWRYTLWIALGLPVSFLGGLAMMSWMGVSINMISMVALLMAIGILMDDAIVLSESIAHEYKKSHDPLEAVIVGTERVIRGVFSSFLTSALLFGSLLMMKGDIGQVLGVLPVVLLSVLTVSLLEAFLVLPHHLKHALEHAHEKEPMRWRVWFEAGFLKLRNGATKLGALAIRFRYGTVGIAIGMLIISIGMMITGTLKFKAFPDLEGNILEARILLAQGTPLAKTESVVQQLMTSLEKTQSEFPQDNGQSLVKNIKVTYNSNADSSESGTHIATLSVDFLETEFRNTTLREFIPRWRENTGEVPIAINLQFKEPSTGPAGRAIDIRLIGEDLDMMSEASWALQNWLSGYEGVYNLTDNLRPGKPQFTFTLKPGALGAGISAQDVASQLRAAYEGVKVDDIFQGREAYEIQVKMDNHKPTALADFDNFMIITSKGDAIPLVSLVHIEERREYARIGHINRNRVINVYGDIDSVVANTSEVMADLQARFLPEFKTRFPGITLSIEGEVASGNETNSSILVGFVLALLGVYLLLSLQFKNYREPLLVMINIPLALIGVIWGHILMGQDFTMPSMIGFVSLAGIVVNDSILLVEFVKYRSAEGMSLHEAATQAVHDRFRAVFMTSVTTVAGMMPLLFETSLQAQILVPLVTSVVFGMMSATLLVLLVLPALYGIMEDIGFVEISETEPDASLMTA</sequence>
<dbReference type="OrthoDB" id="5287122at2"/>
<keyword evidence="1" id="KW-0812">Transmembrane</keyword>
<dbReference type="PRINTS" id="PR00702">
    <property type="entry name" value="ACRIFLAVINRP"/>
</dbReference>
<feature type="transmembrane region" description="Helical" evidence="1">
    <location>
        <begin position="333"/>
        <end position="350"/>
    </location>
</feature>
<dbReference type="PANTHER" id="PTHR32063:SF33">
    <property type="entry name" value="RND SUPERFAMILY EFFLUX PUMP PERMEASE COMPONENT"/>
    <property type="match status" value="1"/>
</dbReference>
<feature type="transmembrane region" description="Helical" evidence="1">
    <location>
        <begin position="863"/>
        <end position="882"/>
    </location>
</feature>
<keyword evidence="1" id="KW-1133">Transmembrane helix</keyword>
<dbReference type="InterPro" id="IPR027463">
    <property type="entry name" value="AcrB_DN_DC_subdom"/>
</dbReference>
<feature type="transmembrane region" description="Helical" evidence="1">
    <location>
        <begin position="425"/>
        <end position="446"/>
    </location>
</feature>
<dbReference type="AlphaFoldDB" id="A0A317CQF7"/>
<accession>A0A317CQF7</accession>
<keyword evidence="3" id="KW-1185">Reference proteome</keyword>
<keyword evidence="1" id="KW-0472">Membrane</keyword>
<dbReference type="Gene3D" id="3.30.2090.10">
    <property type="entry name" value="Multidrug efflux transporter AcrB TolC docking domain, DN and DC subdomains"/>
    <property type="match status" value="2"/>
</dbReference>
<dbReference type="Pfam" id="PF00873">
    <property type="entry name" value="ACR_tran"/>
    <property type="match status" value="1"/>
</dbReference>
<feature type="transmembrane region" description="Helical" evidence="1">
    <location>
        <begin position="919"/>
        <end position="939"/>
    </location>
</feature>
<dbReference type="Gene3D" id="3.30.70.1430">
    <property type="entry name" value="Multidrug efflux transporter AcrB pore domain"/>
    <property type="match status" value="2"/>
</dbReference>
<dbReference type="Gene3D" id="3.30.70.1440">
    <property type="entry name" value="Multidrug efflux transporter AcrB pore domain"/>
    <property type="match status" value="1"/>
</dbReference>
<dbReference type="SUPFAM" id="SSF82693">
    <property type="entry name" value="Multidrug efflux transporter AcrB pore domain, PN1, PN2, PC1 and PC2 subdomains"/>
    <property type="match status" value="2"/>
</dbReference>
<protein>
    <submittedName>
        <fullName evidence="2">AcrB/AcrD/AcrF family protein</fullName>
    </submittedName>
</protein>
<name>A0A317CQF7_9GAMM</name>
<reference evidence="2 3" key="1">
    <citation type="submission" date="2018-05" db="EMBL/GenBank/DDBJ databases">
        <title>Leucothrix arctica sp. nov., isolated from Arctic seawater.</title>
        <authorList>
            <person name="Choi A."/>
            <person name="Baek K."/>
        </authorList>
    </citation>
    <scope>NUCLEOTIDE SEQUENCE [LARGE SCALE GENOMIC DNA]</scope>
    <source>
        <strain evidence="2 3">JCM 18388</strain>
    </source>
</reference>
<dbReference type="GO" id="GO:0042910">
    <property type="term" value="F:xenobiotic transmembrane transporter activity"/>
    <property type="evidence" value="ECO:0007669"/>
    <property type="project" value="TreeGrafter"/>
</dbReference>
<comment type="caution">
    <text evidence="2">The sequence shown here is derived from an EMBL/GenBank/DDBJ whole genome shotgun (WGS) entry which is preliminary data.</text>
</comment>
<feature type="transmembrane region" description="Helical" evidence="1">
    <location>
        <begin position="355"/>
        <end position="374"/>
    </location>
</feature>
<evidence type="ECO:0000313" key="2">
    <source>
        <dbReference type="EMBL" id="PWR00520.1"/>
    </source>
</evidence>
<dbReference type="Gene3D" id="1.20.1640.10">
    <property type="entry name" value="Multidrug efflux transporter AcrB transmembrane domain"/>
    <property type="match status" value="2"/>
</dbReference>
<feature type="transmembrane region" description="Helical" evidence="1">
    <location>
        <begin position="12"/>
        <end position="30"/>
    </location>
</feature>
<dbReference type="InterPro" id="IPR001036">
    <property type="entry name" value="Acrflvin-R"/>
</dbReference>
<dbReference type="RefSeq" id="WP_109835891.1">
    <property type="nucleotide sequence ID" value="NZ_QGKM01000003.1"/>
</dbReference>
<dbReference type="Proteomes" id="UP000245539">
    <property type="component" value="Unassembled WGS sequence"/>
</dbReference>
<dbReference type="GO" id="GO:0005886">
    <property type="term" value="C:plasma membrane"/>
    <property type="evidence" value="ECO:0007669"/>
    <property type="project" value="TreeGrafter"/>
</dbReference>